<dbReference type="Pfam" id="PF13640">
    <property type="entry name" value="2OG-FeII_Oxy_3"/>
    <property type="match status" value="1"/>
</dbReference>
<reference evidence="2" key="1">
    <citation type="journal article" date="2014" name="Front. Microbiol.">
        <title>High frequency of phylogenetically diverse reductive dehalogenase-homologous genes in deep subseafloor sedimentary metagenomes.</title>
        <authorList>
            <person name="Kawai M."/>
            <person name="Futagami T."/>
            <person name="Toyoda A."/>
            <person name="Takaki Y."/>
            <person name="Nishi S."/>
            <person name="Hori S."/>
            <person name="Arai W."/>
            <person name="Tsubouchi T."/>
            <person name="Morono Y."/>
            <person name="Uchiyama I."/>
            <person name="Ito T."/>
            <person name="Fujiyama A."/>
            <person name="Inagaki F."/>
            <person name="Takami H."/>
        </authorList>
    </citation>
    <scope>NUCLEOTIDE SEQUENCE</scope>
    <source>
        <strain evidence="2">Expedition CK06-06</strain>
    </source>
</reference>
<proteinExistence type="predicted"/>
<protein>
    <recommendedName>
        <fullName evidence="1">Prolyl 4-hydroxylase alpha subunit Fe(2+) 2OG dioxygenase domain-containing protein</fullName>
    </recommendedName>
</protein>
<sequence>FASQRFLDLLSALTGIDDLRADPELDGGGLHRSLPGGFLNVHADFTAHHTHERWHRRVNLILYLNSEWLPDWGGDLELWSADMKQCEAKVAPKGNRMLLFTTSSTSLHGHPDPLLCPEGSARQSMAVYYFTEEESPPIRSTAYRARPGDGMRAVGFYLDERALKVYDVLKRRLRLSDRTASRLLAALSRLRRPRSDPGR</sequence>
<dbReference type="Gene3D" id="2.60.120.620">
    <property type="entry name" value="q2cbj1_9rhob like domain"/>
    <property type="match status" value="1"/>
</dbReference>
<dbReference type="InterPro" id="IPR044862">
    <property type="entry name" value="Pro_4_hyd_alph_FE2OG_OXY"/>
</dbReference>
<feature type="domain" description="Prolyl 4-hydroxylase alpha subunit Fe(2+) 2OG dioxygenase" evidence="1">
    <location>
        <begin position="30"/>
        <end position="129"/>
    </location>
</feature>
<comment type="caution">
    <text evidence="2">The sequence shown here is derived from an EMBL/GenBank/DDBJ whole genome shotgun (WGS) entry which is preliminary data.</text>
</comment>
<dbReference type="EMBL" id="BARS01027059">
    <property type="protein sequence ID" value="GAG07592.1"/>
    <property type="molecule type" value="Genomic_DNA"/>
</dbReference>
<evidence type="ECO:0000313" key="2">
    <source>
        <dbReference type="EMBL" id="GAG07592.1"/>
    </source>
</evidence>
<dbReference type="AlphaFoldDB" id="X0V8B8"/>
<evidence type="ECO:0000259" key="1">
    <source>
        <dbReference type="Pfam" id="PF13640"/>
    </source>
</evidence>
<gene>
    <name evidence="2" type="ORF">S01H1_42541</name>
</gene>
<feature type="non-terminal residue" evidence="2">
    <location>
        <position position="1"/>
    </location>
</feature>
<accession>X0V8B8</accession>
<organism evidence="2">
    <name type="scientific">marine sediment metagenome</name>
    <dbReference type="NCBI Taxonomy" id="412755"/>
    <lineage>
        <taxon>unclassified sequences</taxon>
        <taxon>metagenomes</taxon>
        <taxon>ecological metagenomes</taxon>
    </lineage>
</organism>
<name>X0V8B8_9ZZZZ</name>